<dbReference type="Proteomes" id="UP000432464">
    <property type="component" value="Unassembled WGS sequence"/>
</dbReference>
<dbReference type="InterPro" id="IPR035668">
    <property type="entry name" value="Amicyanin"/>
</dbReference>
<dbReference type="SUPFAM" id="SSF49503">
    <property type="entry name" value="Cupredoxins"/>
    <property type="match status" value="1"/>
</dbReference>
<sequence>MRPTRSRRRVAVAATVAATTLLTASACSSSGGGRATDTAAPGFTFASGIATPGMVPDGAGPAMPGMTSTAATSASAAAAPAGPDAVAIDNFAFGPSSLTVKVGATVTWTNHDEEPHTVVADDGSFRSPTLGDNATYTFTFAKAGTFAYVCSIHPFMHATVVVTR</sequence>
<dbReference type="PROSITE" id="PS51257">
    <property type="entry name" value="PROKAR_LIPOPROTEIN"/>
    <property type="match status" value="1"/>
</dbReference>
<feature type="domain" description="EfeO-type cupredoxin-like" evidence="2">
    <location>
        <begin position="70"/>
        <end position="162"/>
    </location>
</feature>
<evidence type="ECO:0000259" key="2">
    <source>
        <dbReference type="Pfam" id="PF13473"/>
    </source>
</evidence>
<dbReference type="PANTHER" id="PTHR36507">
    <property type="entry name" value="BLL1555 PROTEIN"/>
    <property type="match status" value="1"/>
</dbReference>
<dbReference type="InterPro" id="IPR008972">
    <property type="entry name" value="Cupredoxin"/>
</dbReference>
<dbReference type="Gene3D" id="2.60.40.420">
    <property type="entry name" value="Cupredoxins - blue copper proteins"/>
    <property type="match status" value="1"/>
</dbReference>
<organism evidence="3 4">
    <name type="scientific">Nocardia aurantiaca</name>
    <dbReference type="NCBI Taxonomy" id="2675850"/>
    <lineage>
        <taxon>Bacteria</taxon>
        <taxon>Bacillati</taxon>
        <taxon>Actinomycetota</taxon>
        <taxon>Actinomycetes</taxon>
        <taxon>Mycobacteriales</taxon>
        <taxon>Nocardiaceae</taxon>
        <taxon>Nocardia</taxon>
    </lineage>
</organism>
<dbReference type="EMBL" id="WMBB01000005">
    <property type="protein sequence ID" value="MTE13596.1"/>
    <property type="molecule type" value="Genomic_DNA"/>
</dbReference>
<keyword evidence="1" id="KW-0732">Signal</keyword>
<dbReference type="Pfam" id="PF13473">
    <property type="entry name" value="Cupredoxin_1"/>
    <property type="match status" value="1"/>
</dbReference>
<feature type="signal peptide" evidence="1">
    <location>
        <begin position="1"/>
        <end position="26"/>
    </location>
</feature>
<dbReference type="InterPro" id="IPR028096">
    <property type="entry name" value="EfeO_Cupredoxin"/>
</dbReference>
<reference evidence="3 4" key="1">
    <citation type="submission" date="2019-11" db="EMBL/GenBank/DDBJ databases">
        <title>Nocardia sp. nov. CT2-14 isolated from soil.</title>
        <authorList>
            <person name="Kanchanasin P."/>
            <person name="Tanasupawat S."/>
            <person name="Yuki M."/>
            <person name="Kudo T."/>
        </authorList>
    </citation>
    <scope>NUCLEOTIDE SEQUENCE [LARGE SCALE GENOMIC DNA]</scope>
    <source>
        <strain evidence="3 4">CT2-14</strain>
    </source>
</reference>
<comment type="caution">
    <text evidence="3">The sequence shown here is derived from an EMBL/GenBank/DDBJ whole genome shotgun (WGS) entry which is preliminary data.</text>
</comment>
<name>A0A6I3KYK2_9NOCA</name>
<accession>A0A6I3KYK2</accession>
<keyword evidence="4" id="KW-1185">Reference proteome</keyword>
<dbReference type="InterPro" id="IPR052721">
    <property type="entry name" value="ET_Amicyanin"/>
</dbReference>
<evidence type="ECO:0000313" key="4">
    <source>
        <dbReference type="Proteomes" id="UP000432464"/>
    </source>
</evidence>
<dbReference type="RefSeq" id="WP_154788036.1">
    <property type="nucleotide sequence ID" value="NZ_WMBB01000005.1"/>
</dbReference>
<proteinExistence type="predicted"/>
<protein>
    <submittedName>
        <fullName evidence="3">Plastocyanin</fullName>
    </submittedName>
</protein>
<evidence type="ECO:0000313" key="3">
    <source>
        <dbReference type="EMBL" id="MTE13596.1"/>
    </source>
</evidence>
<evidence type="ECO:0000256" key="1">
    <source>
        <dbReference type="SAM" id="SignalP"/>
    </source>
</evidence>
<dbReference type="AlphaFoldDB" id="A0A6I3KYK2"/>
<dbReference type="PANTHER" id="PTHR36507:SF1">
    <property type="entry name" value="BLL1555 PROTEIN"/>
    <property type="match status" value="1"/>
</dbReference>
<dbReference type="CDD" id="cd13921">
    <property type="entry name" value="Amicyanin"/>
    <property type="match status" value="1"/>
</dbReference>
<feature type="chain" id="PRO_5026215406" evidence="1">
    <location>
        <begin position="27"/>
        <end position="164"/>
    </location>
</feature>
<gene>
    <name evidence="3" type="ORF">GLP40_12540</name>
</gene>